<dbReference type="EMBL" id="KF602051">
    <property type="protein sequence ID" value="AHE40401.1"/>
    <property type="molecule type" value="Genomic_DNA"/>
</dbReference>
<name>V9ZAE5_9ACTN</name>
<reference evidence="2" key="1">
    <citation type="submission" date="2013-09" db="EMBL/GenBank/DDBJ databases">
        <title>Complete nucleotide sequence of Streptomyces linear plasmid pFRL6.</title>
        <authorList>
            <person name="Chen Z."/>
            <person name="Fang P."/>
            <person name="Qin Z."/>
        </authorList>
    </citation>
    <scope>NUCLEOTIDE SEQUENCE</scope>
    <source>
        <plasmid evidence="2">pFRL6</plasmid>
    </source>
</reference>
<gene>
    <name evidence="2" type="ORF">pFRL6_314</name>
</gene>
<protein>
    <submittedName>
        <fullName evidence="2">Uncharacterized protein</fullName>
    </submittedName>
</protein>
<organism evidence="2">
    <name type="scientific">Streptomyces sp. F12</name>
    <dbReference type="NCBI Taxonomy" id="1436084"/>
    <lineage>
        <taxon>Bacteria</taxon>
        <taxon>Bacillati</taxon>
        <taxon>Actinomycetota</taxon>
        <taxon>Actinomycetes</taxon>
        <taxon>Kitasatosporales</taxon>
        <taxon>Streptomycetaceae</taxon>
        <taxon>Streptomyces</taxon>
    </lineage>
</organism>
<evidence type="ECO:0000256" key="1">
    <source>
        <dbReference type="SAM" id="Phobius"/>
    </source>
</evidence>
<evidence type="ECO:0000313" key="2">
    <source>
        <dbReference type="EMBL" id="AHE40401.1"/>
    </source>
</evidence>
<keyword evidence="1" id="KW-0812">Transmembrane</keyword>
<geneLocation type="plasmid" evidence="2">
    <name>pFRL6</name>
</geneLocation>
<proteinExistence type="predicted"/>
<feature type="transmembrane region" description="Helical" evidence="1">
    <location>
        <begin position="66"/>
        <end position="89"/>
    </location>
</feature>
<accession>V9ZAE5</accession>
<sequence>MEEHQLLAAAAVTAWIILGLAAFTVAGKVLRWDWTPRGLHRHYEVLAERDPLVARKVGGAPGFPRIVFVVLWTLFLVVWPLQVACAAFLEHRWLGQGPRKTP</sequence>
<keyword evidence="2" id="KW-0614">Plasmid</keyword>
<dbReference type="RefSeq" id="WP_024127637.1">
    <property type="nucleotide sequence ID" value="NC_023286.1"/>
</dbReference>
<keyword evidence="1" id="KW-1133">Transmembrane helix</keyword>
<dbReference type="AlphaFoldDB" id="V9ZAE5"/>
<keyword evidence="1" id="KW-0472">Membrane</keyword>